<evidence type="ECO:0000256" key="9">
    <source>
        <dbReference type="HAMAP-Rule" id="MF_00161"/>
    </source>
</evidence>
<comment type="similarity">
    <text evidence="1 9 11">Belongs to the peptidase A8 family.</text>
</comment>
<feature type="active site" evidence="9">
    <location>
        <position position="120"/>
    </location>
</feature>
<comment type="subcellular location">
    <subcellularLocation>
        <location evidence="9">Cell membrane</location>
        <topology evidence="9">Multi-pass membrane protein</topology>
    </subcellularLocation>
</comment>
<dbReference type="GO" id="GO:0005886">
    <property type="term" value="C:plasma membrane"/>
    <property type="evidence" value="ECO:0007669"/>
    <property type="project" value="UniProtKB-SubCell"/>
</dbReference>
<evidence type="ECO:0000256" key="3">
    <source>
        <dbReference type="ARBA" id="ARBA00022670"/>
    </source>
</evidence>
<evidence type="ECO:0000256" key="5">
    <source>
        <dbReference type="ARBA" id="ARBA00022750"/>
    </source>
</evidence>
<dbReference type="KEGG" id="gsn:YC6258_02176"/>
<dbReference type="PROSITE" id="PS00855">
    <property type="entry name" value="SPASE_II"/>
    <property type="match status" value="1"/>
</dbReference>
<keyword evidence="2 9" id="KW-1003">Cell membrane</keyword>
<sequence length="159" mass="17594">MKRHLVAVVVILVSLVLDQVSKWAAMTWMKGEPDLSYLGGIFVIRYAENPGGMLSLGAKLPDHARFLIFTVLVSLISIAILYHLFRSRIGTMERVAWALIFSGAIGNLVDRIRFEGYVVDFLNVGIGSLRTGIFNVADMAVMLGLLLFFISTLGTKHTH</sequence>
<evidence type="ECO:0000313" key="12">
    <source>
        <dbReference type="EMBL" id="AJQ94214.1"/>
    </source>
</evidence>
<evidence type="ECO:0000256" key="1">
    <source>
        <dbReference type="ARBA" id="ARBA00006139"/>
    </source>
</evidence>
<proteinExistence type="inferred from homology"/>
<dbReference type="PANTHER" id="PTHR33695">
    <property type="entry name" value="LIPOPROTEIN SIGNAL PEPTIDASE"/>
    <property type="match status" value="1"/>
</dbReference>
<feature type="transmembrane region" description="Helical" evidence="9">
    <location>
        <begin position="63"/>
        <end position="83"/>
    </location>
</feature>
<organism evidence="12 13">
    <name type="scientific">Gynuella sunshinyii YC6258</name>
    <dbReference type="NCBI Taxonomy" id="1445510"/>
    <lineage>
        <taxon>Bacteria</taxon>
        <taxon>Pseudomonadati</taxon>
        <taxon>Pseudomonadota</taxon>
        <taxon>Gammaproteobacteria</taxon>
        <taxon>Oceanospirillales</taxon>
        <taxon>Saccharospirillaceae</taxon>
        <taxon>Gynuella</taxon>
    </lineage>
</organism>
<dbReference type="RefSeq" id="WP_044616789.1">
    <property type="nucleotide sequence ID" value="NZ_CP007142.1"/>
</dbReference>
<accession>A0A0C5VV04</accession>
<evidence type="ECO:0000256" key="7">
    <source>
        <dbReference type="ARBA" id="ARBA00022989"/>
    </source>
</evidence>
<evidence type="ECO:0000256" key="4">
    <source>
        <dbReference type="ARBA" id="ARBA00022692"/>
    </source>
</evidence>
<evidence type="ECO:0000256" key="11">
    <source>
        <dbReference type="RuleBase" id="RU004181"/>
    </source>
</evidence>
<dbReference type="HOGENOM" id="CLU_083252_3_1_6"/>
<evidence type="ECO:0000256" key="6">
    <source>
        <dbReference type="ARBA" id="ARBA00022801"/>
    </source>
</evidence>
<feature type="transmembrane region" description="Helical" evidence="9">
    <location>
        <begin position="132"/>
        <end position="153"/>
    </location>
</feature>
<reference evidence="12 13" key="1">
    <citation type="submission" date="2014-01" db="EMBL/GenBank/DDBJ databases">
        <title>Full genme sequencing of cellulolytic bacterium Gynuella sunshinyii YC6258T gen. nov., sp. nov.</title>
        <authorList>
            <person name="Khan H."/>
            <person name="Chung E.J."/>
            <person name="Chung Y.R."/>
        </authorList>
    </citation>
    <scope>NUCLEOTIDE SEQUENCE [LARGE SCALE GENOMIC DNA]</scope>
    <source>
        <strain evidence="12 13">YC6258</strain>
    </source>
</reference>
<keyword evidence="7 9" id="KW-1133">Transmembrane helix</keyword>
<comment type="pathway">
    <text evidence="9">Protein modification; lipoprotein biosynthesis (signal peptide cleavage).</text>
</comment>
<dbReference type="PATRIC" id="fig|1445510.3.peg.2135"/>
<dbReference type="EMBL" id="CP007142">
    <property type="protein sequence ID" value="AJQ94214.1"/>
    <property type="molecule type" value="Genomic_DNA"/>
</dbReference>
<keyword evidence="5 9" id="KW-0064">Aspartyl protease</keyword>
<dbReference type="GO" id="GO:0006508">
    <property type="term" value="P:proteolysis"/>
    <property type="evidence" value="ECO:0007669"/>
    <property type="project" value="UniProtKB-KW"/>
</dbReference>
<dbReference type="NCBIfam" id="TIGR00077">
    <property type="entry name" value="lspA"/>
    <property type="match status" value="1"/>
</dbReference>
<dbReference type="Pfam" id="PF01252">
    <property type="entry name" value="Peptidase_A8"/>
    <property type="match status" value="1"/>
</dbReference>
<dbReference type="PANTHER" id="PTHR33695:SF1">
    <property type="entry name" value="LIPOPROTEIN SIGNAL PEPTIDASE"/>
    <property type="match status" value="1"/>
</dbReference>
<dbReference type="EC" id="3.4.23.36" evidence="9"/>
<evidence type="ECO:0000256" key="8">
    <source>
        <dbReference type="ARBA" id="ARBA00023136"/>
    </source>
</evidence>
<keyword evidence="13" id="KW-1185">Reference proteome</keyword>
<dbReference type="AlphaFoldDB" id="A0A0C5VV04"/>
<evidence type="ECO:0000256" key="10">
    <source>
        <dbReference type="RuleBase" id="RU000594"/>
    </source>
</evidence>
<dbReference type="UniPathway" id="UPA00665"/>
<gene>
    <name evidence="9" type="primary">lspA</name>
    <name evidence="12" type="ORF">YC6258_02176</name>
</gene>
<feature type="active site" evidence="9">
    <location>
        <position position="138"/>
    </location>
</feature>
<name>A0A0C5VV04_9GAMM</name>
<comment type="caution">
    <text evidence="9">Lacks conserved residue(s) required for the propagation of feature annotation.</text>
</comment>
<dbReference type="InterPro" id="IPR001872">
    <property type="entry name" value="Peptidase_A8"/>
</dbReference>
<protein>
    <recommendedName>
        <fullName evidence="9">Lipoprotein signal peptidase</fullName>
        <ecNumber evidence="9">3.4.23.36</ecNumber>
    </recommendedName>
    <alternativeName>
        <fullName evidence="9">Prolipoprotein signal peptidase</fullName>
    </alternativeName>
    <alternativeName>
        <fullName evidence="9">Signal peptidase II</fullName>
        <shortName evidence="9">SPase II</shortName>
    </alternativeName>
</protein>
<keyword evidence="6 9" id="KW-0378">Hydrolase</keyword>
<keyword evidence="8 9" id="KW-0472">Membrane</keyword>
<comment type="function">
    <text evidence="9 10">This protein specifically catalyzes the removal of signal peptides from prolipoproteins.</text>
</comment>
<keyword evidence="3 9" id="KW-0645">Protease</keyword>
<keyword evidence="12" id="KW-0449">Lipoprotein</keyword>
<evidence type="ECO:0000256" key="2">
    <source>
        <dbReference type="ARBA" id="ARBA00022475"/>
    </source>
</evidence>
<dbReference type="PRINTS" id="PR00781">
    <property type="entry name" value="LIPOSIGPTASE"/>
</dbReference>
<keyword evidence="4 9" id="KW-0812">Transmembrane</keyword>
<dbReference type="STRING" id="1445510.YC6258_02176"/>
<comment type="catalytic activity">
    <reaction evidence="9 10">
        <text>Release of signal peptides from bacterial membrane prolipoproteins. Hydrolyzes -Xaa-Yaa-Zaa-|-(S,diacylglyceryl)Cys-, in which Xaa is hydrophobic (preferably Leu), and Yaa (Ala or Ser) and Zaa (Gly or Ala) have small, neutral side chains.</text>
        <dbReference type="EC" id="3.4.23.36"/>
    </reaction>
</comment>
<evidence type="ECO:0000313" key="13">
    <source>
        <dbReference type="Proteomes" id="UP000032266"/>
    </source>
</evidence>
<dbReference type="HAMAP" id="MF_00161">
    <property type="entry name" value="LspA"/>
    <property type="match status" value="1"/>
</dbReference>
<dbReference type="Proteomes" id="UP000032266">
    <property type="component" value="Chromosome"/>
</dbReference>
<dbReference type="GO" id="GO:0004190">
    <property type="term" value="F:aspartic-type endopeptidase activity"/>
    <property type="evidence" value="ECO:0007669"/>
    <property type="project" value="UniProtKB-UniRule"/>
</dbReference>
<dbReference type="OrthoDB" id="9810259at2"/>